<dbReference type="Proteomes" id="UP000252355">
    <property type="component" value="Unassembled WGS sequence"/>
</dbReference>
<name>A0A367ZSN8_9BACT</name>
<dbReference type="InterPro" id="IPR007160">
    <property type="entry name" value="DUF362"/>
</dbReference>
<proteinExistence type="predicted"/>
<reference evidence="2 3" key="1">
    <citation type="submission" date="2018-05" db="EMBL/GenBank/DDBJ databases">
        <title>A metagenomic window into the 2 km-deep terrestrial subsurface aquifer revealed taxonomically and functionally diverse microbial community comprising novel uncultured bacterial lineages.</title>
        <authorList>
            <person name="Kadnikov V.V."/>
            <person name="Mardanov A.V."/>
            <person name="Beletsky A.V."/>
            <person name="Banks D."/>
            <person name="Pimenov N.V."/>
            <person name="Frank Y.A."/>
            <person name="Karnachuk O.V."/>
            <person name="Ravin N.V."/>
        </authorList>
    </citation>
    <scope>NUCLEOTIDE SEQUENCE [LARGE SCALE GENOMIC DNA]</scope>
    <source>
        <strain evidence="2">BY5</strain>
    </source>
</reference>
<feature type="domain" description="DUF362" evidence="1">
    <location>
        <begin position="37"/>
        <end position="228"/>
    </location>
</feature>
<dbReference type="AlphaFoldDB" id="A0A367ZSN8"/>
<evidence type="ECO:0000259" key="1">
    <source>
        <dbReference type="Pfam" id="PF04015"/>
    </source>
</evidence>
<dbReference type="Pfam" id="PF04015">
    <property type="entry name" value="DUF362"/>
    <property type="match status" value="1"/>
</dbReference>
<organism evidence="2 3">
    <name type="scientific">Candidatus Ozemobacter sibiricus</name>
    <dbReference type="NCBI Taxonomy" id="2268124"/>
    <lineage>
        <taxon>Bacteria</taxon>
        <taxon>Candidatus Ozemobacteria</taxon>
        <taxon>Candidatus Ozemobacterales</taxon>
        <taxon>Candidatus Ozemobacteraceae</taxon>
        <taxon>Candidatus Ozemobacter</taxon>
    </lineage>
</organism>
<dbReference type="EMBL" id="QOQW01000003">
    <property type="protein sequence ID" value="RCK81148.1"/>
    <property type="molecule type" value="Genomic_DNA"/>
</dbReference>
<comment type="caution">
    <text evidence="2">The sequence shown here is derived from an EMBL/GenBank/DDBJ whole genome shotgun (WGS) entry which is preliminary data.</text>
</comment>
<evidence type="ECO:0000313" key="3">
    <source>
        <dbReference type="Proteomes" id="UP000252355"/>
    </source>
</evidence>
<evidence type="ECO:0000313" key="2">
    <source>
        <dbReference type="EMBL" id="RCK81148.1"/>
    </source>
</evidence>
<protein>
    <submittedName>
        <fullName evidence="2">Iron-sulfur cluster-binding protein</fullName>
    </submittedName>
</protein>
<sequence>MDRHELLIAYGDDPDVLLPRLLAAADLPSWLPRDVRIGLKPNLVVARPSSTGATTDPRLVRALIAWLRALGCRDLVILEGSWLGEATPRAFRECGYEEIAREFDVPLIDLKHDATETCLAHDLHLEVCRQARQIGFLINLPVLKAHCQTRMTCALKNLKGCIPDAEKRRFHTLGLHRPIAVLNTLVRTDLVIVDGIVGDLTFEEGGTPVRMDRLIVGRDPVLVDAYVASLMGFAPGDIPYIDLAAELGVGSNDLAVARLRQINEPAVAPHALTASPAPLPANVIADQACSACLGSLRFALQRLSEEGRSWAPDAEPICLGQGFRGRPRSGFGVGACTAGFAHHLPGCPPLATEIIEFLRHPPTKRW</sequence>
<gene>
    <name evidence="2" type="ORF">OZSIB_2525</name>
</gene>
<accession>A0A367ZSN8</accession>